<evidence type="ECO:0000256" key="4">
    <source>
        <dbReference type="ARBA" id="ARBA00023172"/>
    </source>
</evidence>
<dbReference type="GO" id="GO:0015074">
    <property type="term" value="P:DNA integration"/>
    <property type="evidence" value="ECO:0007669"/>
    <property type="project" value="UniProtKB-KW"/>
</dbReference>
<dbReference type="InterPro" id="IPR050639">
    <property type="entry name" value="SSR_resolvase"/>
</dbReference>
<evidence type="ECO:0000256" key="5">
    <source>
        <dbReference type="PIRSR" id="PIRSR606118-50"/>
    </source>
</evidence>
<dbReference type="PANTHER" id="PTHR30461">
    <property type="entry name" value="DNA-INVERTASE FROM LAMBDOID PROPHAGE"/>
    <property type="match status" value="1"/>
</dbReference>
<dbReference type="GO" id="GO:0003677">
    <property type="term" value="F:DNA binding"/>
    <property type="evidence" value="ECO:0007669"/>
    <property type="project" value="UniProtKB-KW"/>
</dbReference>
<name>A0A9D1MX06_9BACT</name>
<evidence type="ECO:0000256" key="1">
    <source>
        <dbReference type="ARBA" id="ARBA00009913"/>
    </source>
</evidence>
<accession>A0A9D1MX06</accession>
<keyword evidence="2" id="KW-0229">DNA integration</keyword>
<dbReference type="Proteomes" id="UP000886852">
    <property type="component" value="Unassembled WGS sequence"/>
</dbReference>
<reference evidence="7" key="1">
    <citation type="submission" date="2020-10" db="EMBL/GenBank/DDBJ databases">
        <authorList>
            <person name="Gilroy R."/>
        </authorList>
    </citation>
    <scope>NUCLEOTIDE SEQUENCE</scope>
    <source>
        <strain evidence="7">ChiHjej12B11-7776</strain>
    </source>
</reference>
<protein>
    <submittedName>
        <fullName evidence="7">Recombinase family protein</fullName>
    </submittedName>
</protein>
<dbReference type="SUPFAM" id="SSF53041">
    <property type="entry name" value="Resolvase-like"/>
    <property type="match status" value="1"/>
</dbReference>
<dbReference type="SMART" id="SM00857">
    <property type="entry name" value="Resolvase"/>
    <property type="match status" value="1"/>
</dbReference>
<reference evidence="7" key="2">
    <citation type="journal article" date="2021" name="PeerJ">
        <title>Extensive microbial diversity within the chicken gut microbiome revealed by metagenomics and culture.</title>
        <authorList>
            <person name="Gilroy R."/>
            <person name="Ravi A."/>
            <person name="Getino M."/>
            <person name="Pursley I."/>
            <person name="Horton D.L."/>
            <person name="Alikhan N.F."/>
            <person name="Baker D."/>
            <person name="Gharbi K."/>
            <person name="Hall N."/>
            <person name="Watson M."/>
            <person name="Adriaenssens E.M."/>
            <person name="Foster-Nyarko E."/>
            <person name="Jarju S."/>
            <person name="Secka A."/>
            <person name="Antonio M."/>
            <person name="Oren A."/>
            <person name="Chaudhuri R.R."/>
            <person name="La Ragione R."/>
            <person name="Hildebrand F."/>
            <person name="Pallen M.J."/>
        </authorList>
    </citation>
    <scope>NUCLEOTIDE SEQUENCE</scope>
    <source>
        <strain evidence="7">ChiHjej12B11-7776</strain>
    </source>
</reference>
<organism evidence="7 8">
    <name type="scientific">Candidatus Fimimonas merdipullorum</name>
    <dbReference type="NCBI Taxonomy" id="2840822"/>
    <lineage>
        <taxon>Bacteria</taxon>
        <taxon>Pseudomonadati</taxon>
        <taxon>Myxococcota</taxon>
        <taxon>Myxococcia</taxon>
        <taxon>Myxococcales</taxon>
        <taxon>Cystobacterineae</taxon>
        <taxon>Myxococcaceae</taxon>
        <taxon>Myxococcaceae incertae sedis</taxon>
        <taxon>Candidatus Fimimonas</taxon>
    </lineage>
</organism>
<dbReference type="PROSITE" id="PS00398">
    <property type="entry name" value="RECOMBINASES_2"/>
    <property type="match status" value="1"/>
</dbReference>
<dbReference type="GO" id="GO:0000150">
    <property type="term" value="F:DNA strand exchange activity"/>
    <property type="evidence" value="ECO:0007669"/>
    <property type="project" value="InterPro"/>
</dbReference>
<evidence type="ECO:0000313" key="8">
    <source>
        <dbReference type="Proteomes" id="UP000886852"/>
    </source>
</evidence>
<proteinExistence type="inferred from homology"/>
<feature type="active site" description="O-(5'-phospho-DNA)-serine intermediate" evidence="5">
    <location>
        <position position="9"/>
    </location>
</feature>
<evidence type="ECO:0000256" key="3">
    <source>
        <dbReference type="ARBA" id="ARBA00023125"/>
    </source>
</evidence>
<dbReference type="CDD" id="cd03768">
    <property type="entry name" value="SR_ResInv"/>
    <property type="match status" value="1"/>
</dbReference>
<evidence type="ECO:0000259" key="6">
    <source>
        <dbReference type="PROSITE" id="PS51736"/>
    </source>
</evidence>
<dbReference type="EMBL" id="DVOC01000052">
    <property type="protein sequence ID" value="HIU90945.1"/>
    <property type="molecule type" value="Genomic_DNA"/>
</dbReference>
<dbReference type="PROSITE" id="PS51736">
    <property type="entry name" value="RECOMBINASES_3"/>
    <property type="match status" value="1"/>
</dbReference>
<dbReference type="PANTHER" id="PTHR30461:SF26">
    <property type="entry name" value="RESOLVASE HOMOLOG YNEB"/>
    <property type="match status" value="1"/>
</dbReference>
<dbReference type="Gene3D" id="3.40.50.1390">
    <property type="entry name" value="Resolvase, N-terminal catalytic domain"/>
    <property type="match status" value="1"/>
</dbReference>
<dbReference type="AlphaFoldDB" id="A0A9D1MX06"/>
<evidence type="ECO:0000313" key="7">
    <source>
        <dbReference type="EMBL" id="HIU90945.1"/>
    </source>
</evidence>
<dbReference type="InterPro" id="IPR036162">
    <property type="entry name" value="Resolvase-like_N_sf"/>
</dbReference>
<keyword evidence="4" id="KW-0233">DNA recombination</keyword>
<comment type="caution">
    <text evidence="7">The sequence shown here is derived from an EMBL/GenBank/DDBJ whole genome shotgun (WGS) entry which is preliminary data.</text>
</comment>
<keyword evidence="3" id="KW-0238">DNA-binding</keyword>
<sequence length="203" mass="23531">MNYAYARVSAKDQNLQRQIAAFREFGIDKSRIYSEKKSGKDFEKKEYKRLLKKLTSGDLLVVKSIDRLGRNYSQIIEEWNRITNVIGADILVLDMPLLDTRTKADTLVGKFISDIVLQVLSFVAENERESIKARQAEGIKIAHQKGVRFGRPSFVYSEEFLSVANDYLCKRIKLKTALQILNINQSNFFYHIYKIKKNKSILQ</sequence>
<dbReference type="InterPro" id="IPR006119">
    <property type="entry name" value="Resolv_N"/>
</dbReference>
<gene>
    <name evidence="7" type="ORF">IAC72_02890</name>
</gene>
<dbReference type="InterPro" id="IPR006118">
    <property type="entry name" value="Recombinase_CS"/>
</dbReference>
<dbReference type="Pfam" id="PF00239">
    <property type="entry name" value="Resolvase"/>
    <property type="match status" value="1"/>
</dbReference>
<evidence type="ECO:0000256" key="2">
    <source>
        <dbReference type="ARBA" id="ARBA00022908"/>
    </source>
</evidence>
<comment type="similarity">
    <text evidence="1">Belongs to the site-specific recombinase resolvase family.</text>
</comment>
<feature type="domain" description="Resolvase/invertase-type recombinase catalytic" evidence="6">
    <location>
        <begin position="1"/>
        <end position="146"/>
    </location>
</feature>